<keyword evidence="1" id="KW-0479">Metal-binding</keyword>
<reference evidence="3" key="1">
    <citation type="submission" date="2020-09" db="EMBL/GenBank/DDBJ databases">
        <title>Genome seq and assembly of Devosia sp.</title>
        <authorList>
            <person name="Chhetri G."/>
        </authorList>
    </citation>
    <scope>NUCLEOTIDE SEQUENCE</scope>
    <source>
        <strain evidence="3">PTR5</strain>
    </source>
</reference>
<accession>A0A927FRJ9</accession>
<evidence type="ECO:0000259" key="2">
    <source>
        <dbReference type="PROSITE" id="PS50846"/>
    </source>
</evidence>
<dbReference type="Gene3D" id="3.30.70.100">
    <property type="match status" value="1"/>
</dbReference>
<dbReference type="Proteomes" id="UP000654108">
    <property type="component" value="Unassembled WGS sequence"/>
</dbReference>
<evidence type="ECO:0000313" key="4">
    <source>
        <dbReference type="Proteomes" id="UP000654108"/>
    </source>
</evidence>
<gene>
    <name evidence="3" type="ORF">IC608_01175</name>
</gene>
<protein>
    <submittedName>
        <fullName evidence="3">Heavy-metal-associated domain-containing protein</fullName>
    </submittedName>
</protein>
<proteinExistence type="predicted"/>
<name>A0A927FRJ9_9HYPH</name>
<organism evidence="3 4">
    <name type="scientific">Devosia oryzisoli</name>
    <dbReference type="NCBI Taxonomy" id="2774138"/>
    <lineage>
        <taxon>Bacteria</taxon>
        <taxon>Pseudomonadati</taxon>
        <taxon>Pseudomonadota</taxon>
        <taxon>Alphaproteobacteria</taxon>
        <taxon>Hyphomicrobiales</taxon>
        <taxon>Devosiaceae</taxon>
        <taxon>Devosia</taxon>
    </lineage>
</organism>
<comment type="caution">
    <text evidence="3">The sequence shown here is derived from an EMBL/GenBank/DDBJ whole genome shotgun (WGS) entry which is preliminary data.</text>
</comment>
<dbReference type="PROSITE" id="PS01047">
    <property type="entry name" value="HMA_1"/>
    <property type="match status" value="1"/>
</dbReference>
<dbReference type="PROSITE" id="PS50846">
    <property type="entry name" value="HMA_2"/>
    <property type="match status" value="1"/>
</dbReference>
<dbReference type="AlphaFoldDB" id="A0A927FRJ9"/>
<evidence type="ECO:0000313" key="3">
    <source>
        <dbReference type="EMBL" id="MBD8064087.1"/>
    </source>
</evidence>
<dbReference type="CDD" id="cd00371">
    <property type="entry name" value="HMA"/>
    <property type="match status" value="1"/>
</dbReference>
<sequence length="96" mass="9875">MHDVLGVGEKLTIGIAGMACDGCVHVLENAVNRLPGIAYVGVSLSGASMTVRSGEGFDLANLFGCVKALGYEVSEAGKAFPGTSMDCPCRARARAR</sequence>
<dbReference type="Pfam" id="PF00403">
    <property type="entry name" value="HMA"/>
    <property type="match status" value="1"/>
</dbReference>
<dbReference type="InterPro" id="IPR036163">
    <property type="entry name" value="HMA_dom_sf"/>
</dbReference>
<evidence type="ECO:0000256" key="1">
    <source>
        <dbReference type="ARBA" id="ARBA00022723"/>
    </source>
</evidence>
<keyword evidence="4" id="KW-1185">Reference proteome</keyword>
<feature type="domain" description="HMA" evidence="2">
    <location>
        <begin position="9"/>
        <end position="74"/>
    </location>
</feature>
<dbReference type="EMBL" id="JACYFU010000001">
    <property type="protein sequence ID" value="MBD8064087.1"/>
    <property type="molecule type" value="Genomic_DNA"/>
</dbReference>
<dbReference type="GO" id="GO:0046872">
    <property type="term" value="F:metal ion binding"/>
    <property type="evidence" value="ECO:0007669"/>
    <property type="project" value="UniProtKB-KW"/>
</dbReference>
<dbReference type="RefSeq" id="WP_191772206.1">
    <property type="nucleotide sequence ID" value="NZ_JACYFU010000001.1"/>
</dbReference>
<dbReference type="InterPro" id="IPR006121">
    <property type="entry name" value="HMA_dom"/>
</dbReference>
<dbReference type="SUPFAM" id="SSF55008">
    <property type="entry name" value="HMA, heavy metal-associated domain"/>
    <property type="match status" value="1"/>
</dbReference>
<dbReference type="InterPro" id="IPR017969">
    <property type="entry name" value="Heavy-metal-associated_CS"/>
</dbReference>